<dbReference type="Proteomes" id="UP000000852">
    <property type="component" value="Chromosome"/>
</dbReference>
<keyword evidence="3" id="KW-1185">Reference proteome</keyword>
<dbReference type="KEGG" id="phe:Phep_2397"/>
<dbReference type="EMBL" id="CP001681">
    <property type="protein sequence ID" value="ACU04601.1"/>
    <property type="molecule type" value="Genomic_DNA"/>
</dbReference>
<dbReference type="STRING" id="485917.Phep_2397"/>
<keyword evidence="1" id="KW-1133">Transmembrane helix</keyword>
<organism evidence="2 3">
    <name type="scientific">Pedobacter heparinus (strain ATCC 13125 / DSM 2366 / CIP 104194 / JCM 7457 / NBRC 12017 / NCIMB 9290 / NRRL B-14731 / HIM 762-3)</name>
    <dbReference type="NCBI Taxonomy" id="485917"/>
    <lineage>
        <taxon>Bacteria</taxon>
        <taxon>Pseudomonadati</taxon>
        <taxon>Bacteroidota</taxon>
        <taxon>Sphingobacteriia</taxon>
        <taxon>Sphingobacteriales</taxon>
        <taxon>Sphingobacteriaceae</taxon>
        <taxon>Pedobacter</taxon>
    </lineage>
</organism>
<dbReference type="OrthoDB" id="9937174at2"/>
<dbReference type="AlphaFoldDB" id="C6XYW9"/>
<evidence type="ECO:0000313" key="3">
    <source>
        <dbReference type="Proteomes" id="UP000000852"/>
    </source>
</evidence>
<evidence type="ECO:0000313" key="2">
    <source>
        <dbReference type="EMBL" id="ACU04601.1"/>
    </source>
</evidence>
<dbReference type="RefSeq" id="WP_015808213.1">
    <property type="nucleotide sequence ID" value="NZ_AQGK01000001.1"/>
</dbReference>
<reference evidence="2 3" key="1">
    <citation type="journal article" date="2009" name="Stand. Genomic Sci.">
        <title>Complete genome sequence of Pedobacter heparinus type strain (HIM 762-3).</title>
        <authorList>
            <person name="Han C."/>
            <person name="Spring S."/>
            <person name="Lapidus A."/>
            <person name="Del Rio T.G."/>
            <person name="Tice H."/>
            <person name="Copeland A."/>
            <person name="Cheng J.F."/>
            <person name="Lucas S."/>
            <person name="Chen F."/>
            <person name="Nolan M."/>
            <person name="Bruce D."/>
            <person name="Goodwin L."/>
            <person name="Pitluck S."/>
            <person name="Ivanova N."/>
            <person name="Mavromatis K."/>
            <person name="Mikhailova N."/>
            <person name="Pati A."/>
            <person name="Chen A."/>
            <person name="Palaniappan K."/>
            <person name="Land M."/>
            <person name="Hauser L."/>
            <person name="Chang Y.J."/>
            <person name="Jeffries C.C."/>
            <person name="Saunders E."/>
            <person name="Chertkov O."/>
            <person name="Brettin T."/>
            <person name="Goker M."/>
            <person name="Rohde M."/>
            <person name="Bristow J."/>
            <person name="Eisen J.A."/>
            <person name="Markowitz V."/>
            <person name="Hugenholtz P."/>
            <person name="Kyrpides N.C."/>
            <person name="Klenk H.P."/>
            <person name="Detter J.C."/>
        </authorList>
    </citation>
    <scope>NUCLEOTIDE SEQUENCE [LARGE SCALE GENOMIC DNA]</scope>
    <source>
        <strain evidence="3">ATCC 13125 / DSM 2366 / CIP 104194 / JCM 7457 / NBRC 12017 / NCIMB 9290 / NRRL B-14731 / HIM 762-3</strain>
    </source>
</reference>
<gene>
    <name evidence="2" type="ordered locus">Phep_2397</name>
</gene>
<dbReference type="eggNOG" id="ENOG5034560">
    <property type="taxonomic scope" value="Bacteria"/>
</dbReference>
<evidence type="ECO:0000256" key="1">
    <source>
        <dbReference type="SAM" id="Phobius"/>
    </source>
</evidence>
<keyword evidence="1" id="KW-0812">Transmembrane</keyword>
<proteinExistence type="predicted"/>
<keyword evidence="1" id="KW-0472">Membrane</keyword>
<feature type="transmembrane region" description="Helical" evidence="1">
    <location>
        <begin position="61"/>
        <end position="83"/>
    </location>
</feature>
<dbReference type="HOGENOM" id="CLU_1584922_0_0_10"/>
<feature type="transmembrane region" description="Helical" evidence="1">
    <location>
        <begin position="21"/>
        <end position="41"/>
    </location>
</feature>
<accession>C6XYW9</accession>
<name>C6XYW9_PEDHD</name>
<protein>
    <submittedName>
        <fullName evidence="2">Uncharacterized protein</fullName>
    </submittedName>
</protein>
<sequence length="168" mass="19466">MQQKMNIQPLSTLEKKKLKSLLIQRLVFLFIFILPLLYAYVIFIKNVIGDLAINHINGLTWFGIFLIVVFTILLIGLVIPFYIRTFKHCLQSSKRVVDTVILGVTVENSISGILPPRYIIKTEYKELDSWAAVILNLGLSLQQLRPGMEVRIHYTVNRSHDILFIERR</sequence>